<proteinExistence type="predicted"/>
<evidence type="ECO:0000259" key="1">
    <source>
        <dbReference type="PROSITE" id="PS50914"/>
    </source>
</evidence>
<name>A0ABV7HVQ5_9GAMM</name>
<comment type="caution">
    <text evidence="2">The sequence shown here is derived from an EMBL/GenBank/DDBJ whole genome shotgun (WGS) entry which is preliminary data.</text>
</comment>
<keyword evidence="3" id="KW-1185">Reference proteome</keyword>
<dbReference type="Pfam" id="PF04972">
    <property type="entry name" value="BON"/>
    <property type="match status" value="2"/>
</dbReference>
<dbReference type="InterPro" id="IPR014004">
    <property type="entry name" value="Transpt-assoc_nodulatn_dom_bac"/>
</dbReference>
<accession>A0ABV7HVQ5</accession>
<dbReference type="Proteomes" id="UP001595548">
    <property type="component" value="Unassembled WGS sequence"/>
</dbReference>
<dbReference type="PANTHER" id="PTHR34606:SF15">
    <property type="entry name" value="BON DOMAIN-CONTAINING PROTEIN"/>
    <property type="match status" value="1"/>
</dbReference>
<gene>
    <name evidence="2" type="ORF">ACFOEB_15905</name>
</gene>
<organism evidence="2 3">
    <name type="scientific">Gilvimarinus japonicus</name>
    <dbReference type="NCBI Taxonomy" id="1796469"/>
    <lineage>
        <taxon>Bacteria</taxon>
        <taxon>Pseudomonadati</taxon>
        <taxon>Pseudomonadota</taxon>
        <taxon>Gammaproteobacteria</taxon>
        <taxon>Cellvibrionales</taxon>
        <taxon>Cellvibrionaceae</taxon>
        <taxon>Gilvimarinus</taxon>
    </lineage>
</organism>
<evidence type="ECO:0000313" key="2">
    <source>
        <dbReference type="EMBL" id="MFC3156696.1"/>
    </source>
</evidence>
<dbReference type="PANTHER" id="PTHR34606">
    <property type="entry name" value="BON DOMAIN-CONTAINING PROTEIN"/>
    <property type="match status" value="1"/>
</dbReference>
<evidence type="ECO:0000313" key="3">
    <source>
        <dbReference type="Proteomes" id="UP001595548"/>
    </source>
</evidence>
<dbReference type="RefSeq" id="WP_382418043.1">
    <property type="nucleotide sequence ID" value="NZ_AP031500.1"/>
</dbReference>
<dbReference type="InterPro" id="IPR051686">
    <property type="entry name" value="Lipoprotein_DolP"/>
</dbReference>
<feature type="domain" description="BON" evidence="1">
    <location>
        <begin position="68"/>
        <end position="136"/>
    </location>
</feature>
<reference evidence="3" key="1">
    <citation type="journal article" date="2019" name="Int. J. Syst. Evol. Microbiol.">
        <title>The Global Catalogue of Microorganisms (GCM) 10K type strain sequencing project: providing services to taxonomists for standard genome sequencing and annotation.</title>
        <authorList>
            <consortium name="The Broad Institute Genomics Platform"/>
            <consortium name="The Broad Institute Genome Sequencing Center for Infectious Disease"/>
            <person name="Wu L."/>
            <person name="Ma J."/>
        </authorList>
    </citation>
    <scope>NUCLEOTIDE SEQUENCE [LARGE SCALE GENOMIC DNA]</scope>
    <source>
        <strain evidence="3">KCTC 52141</strain>
    </source>
</reference>
<feature type="domain" description="BON" evidence="1">
    <location>
        <begin position="155"/>
        <end position="223"/>
    </location>
</feature>
<dbReference type="PROSITE" id="PS50914">
    <property type="entry name" value="BON"/>
    <property type="match status" value="2"/>
</dbReference>
<dbReference type="EMBL" id="JBHRTL010000031">
    <property type="protein sequence ID" value="MFC3156696.1"/>
    <property type="molecule type" value="Genomic_DNA"/>
</dbReference>
<protein>
    <submittedName>
        <fullName evidence="2">BON domain-containing protein</fullName>
    </submittedName>
</protein>
<sequence length="223" mass="23940">MNSPEKHSLHHMIAPVTSVALVTAFSVSTAIGANGKSAYADKPSADEYWAEFSQDQGQSWDSEQEAFRDGWVEGRLGAVLALNEHLNPFNITAKVTASTATLTGAVANEIDRELATNVAMGIEGVEKVANEITIDNSLAKNTDEEQGRNFSEYLSDMSTTASIKTELLASSNLNGIGINVDTYLNEVTLSGSVANEAQLKLAEAMVTKHSDIEKVHNQLTIEP</sequence>
<dbReference type="InterPro" id="IPR007055">
    <property type="entry name" value="BON_dom"/>
</dbReference>
<dbReference type="SMART" id="SM00749">
    <property type="entry name" value="BON"/>
    <property type="match status" value="1"/>
</dbReference>
<dbReference type="Gene3D" id="3.30.1340.30">
    <property type="match status" value="2"/>
</dbReference>